<proteinExistence type="predicted"/>
<feature type="domain" description="BTB" evidence="2">
    <location>
        <begin position="483"/>
        <end position="546"/>
    </location>
</feature>
<dbReference type="PROSITE" id="PS50097">
    <property type="entry name" value="BTB"/>
    <property type="match status" value="1"/>
</dbReference>
<dbReference type="InterPro" id="IPR013761">
    <property type="entry name" value="SAM/pointed_sf"/>
</dbReference>
<name>A0A8J4V3H8_9MYCE</name>
<reference evidence="3" key="1">
    <citation type="submission" date="2020-01" db="EMBL/GenBank/DDBJ databases">
        <title>Development of genomics and gene disruption for Polysphondylium violaceum indicates a role for the polyketide synthase stlB in stalk morphogenesis.</title>
        <authorList>
            <person name="Narita B."/>
            <person name="Kawabe Y."/>
            <person name="Kin K."/>
            <person name="Saito T."/>
            <person name="Gibbs R."/>
            <person name="Kuspa A."/>
            <person name="Muzny D."/>
            <person name="Queller D."/>
            <person name="Richards S."/>
            <person name="Strassman J."/>
            <person name="Sucgang R."/>
            <person name="Worley K."/>
            <person name="Schaap P."/>
        </authorList>
    </citation>
    <scope>NUCLEOTIDE SEQUENCE</scope>
    <source>
        <strain evidence="3">QSvi11</strain>
    </source>
</reference>
<evidence type="ECO:0000256" key="1">
    <source>
        <dbReference type="SAM" id="MobiDB-lite"/>
    </source>
</evidence>
<dbReference type="Proteomes" id="UP000695562">
    <property type="component" value="Unassembled WGS sequence"/>
</dbReference>
<gene>
    <name evidence="3" type="ORF">CYY_001856</name>
</gene>
<dbReference type="InterPro" id="IPR011333">
    <property type="entry name" value="SKP1/BTB/POZ_sf"/>
</dbReference>
<dbReference type="SUPFAM" id="SSF47769">
    <property type="entry name" value="SAM/Pointed domain"/>
    <property type="match status" value="1"/>
</dbReference>
<dbReference type="EMBL" id="AJWJ01000047">
    <property type="protein sequence ID" value="KAF2076828.1"/>
    <property type="molecule type" value="Genomic_DNA"/>
</dbReference>
<evidence type="ECO:0000259" key="2">
    <source>
        <dbReference type="PROSITE" id="PS50097"/>
    </source>
</evidence>
<dbReference type="InterPro" id="IPR000210">
    <property type="entry name" value="BTB/POZ_dom"/>
</dbReference>
<organism evidence="3 4">
    <name type="scientific">Polysphondylium violaceum</name>
    <dbReference type="NCBI Taxonomy" id="133409"/>
    <lineage>
        <taxon>Eukaryota</taxon>
        <taxon>Amoebozoa</taxon>
        <taxon>Evosea</taxon>
        <taxon>Eumycetozoa</taxon>
        <taxon>Dictyostelia</taxon>
        <taxon>Dictyosteliales</taxon>
        <taxon>Dictyosteliaceae</taxon>
        <taxon>Polysphondylium</taxon>
    </lineage>
</organism>
<dbReference type="OrthoDB" id="6359816at2759"/>
<dbReference type="Gene3D" id="3.30.710.10">
    <property type="entry name" value="Potassium Channel Kv1.1, Chain A"/>
    <property type="match status" value="1"/>
</dbReference>
<dbReference type="Pfam" id="PF00651">
    <property type="entry name" value="BTB"/>
    <property type="match status" value="1"/>
</dbReference>
<accession>A0A8J4V3H8</accession>
<evidence type="ECO:0000313" key="4">
    <source>
        <dbReference type="Proteomes" id="UP000695562"/>
    </source>
</evidence>
<feature type="compositionally biased region" description="Low complexity" evidence="1">
    <location>
        <begin position="11"/>
        <end position="20"/>
    </location>
</feature>
<dbReference type="SUPFAM" id="SSF54695">
    <property type="entry name" value="POZ domain"/>
    <property type="match status" value="1"/>
</dbReference>
<dbReference type="SMART" id="SM00225">
    <property type="entry name" value="BTB"/>
    <property type="match status" value="1"/>
</dbReference>
<comment type="caution">
    <text evidence="3">The sequence shown here is derived from an EMBL/GenBank/DDBJ whole genome shotgun (WGS) entry which is preliminary data.</text>
</comment>
<keyword evidence="4" id="KW-1185">Reference proteome</keyword>
<sequence length="636" mass="75013">MRRLRTLRPYNTNSNSNNNHNNDEENVNNFKIITPENYDTINYFKLNDNIFLLNNNYQESSLEYQTTLDELVKQRRLFSTRLVYNSCEELYSISVPYHNSKDINTKITPSQDLLQPNKFSNNLNNTIIESKHILSKVAEYKKVNVITRREDHFRMYYLQCSHSGKGYIHWKWNFDESLTISKLLIVLNYALFNFSCSIDWFVSTEKDIEFNQNPDSWKRIPLYRTGTKIYIEKQLDLTPFVKDCNSFHLVVLLDSSNSHSEHAQIFRKSSNQSENNPNPIPISKFDFPFSIDIDLSPKYNSTLNLQKDNYNNMDIQQENNNNNNNNSNGKILNSDLFMKQIYEKVKLKTKSYNDIDPQQWDTNRVCQWLFDNGFYQLIDFFTNEKKTGKDIFTLEKNLIPKDIKKKWKASIQSFNLYLGKPVKNLNRKLYHMCLNDPYDSNSLLRIYKTKSCESDQDSNGNSLVVRFPTPEEFPLILNDKLSSDYQIFVDDQLIYVHKAMLCKWSEYFSALLLSSSHFSESLTNQSKFKSEDLDYNSLLQVLGIMYCENEPQIIETVKQLNISSLFDLFMTSRSLMIDLLVEVFEKVLIWKVDQNNYKDLLELAEQAQATNLFHFCTIFSKLPFISSEESYQHHEI</sequence>
<dbReference type="AlphaFoldDB" id="A0A8J4V3H8"/>
<protein>
    <recommendedName>
        <fullName evidence="2">BTB domain-containing protein</fullName>
    </recommendedName>
</protein>
<evidence type="ECO:0000313" key="3">
    <source>
        <dbReference type="EMBL" id="KAF2076828.1"/>
    </source>
</evidence>
<feature type="region of interest" description="Disordered" evidence="1">
    <location>
        <begin position="1"/>
        <end position="25"/>
    </location>
</feature>